<evidence type="ECO:0000256" key="1">
    <source>
        <dbReference type="SAM" id="Phobius"/>
    </source>
</evidence>
<comment type="caution">
    <text evidence="2">The sequence shown here is derived from an EMBL/GenBank/DDBJ whole genome shotgun (WGS) entry which is preliminary data.</text>
</comment>
<name>A0A833W3G4_9POAL</name>
<keyword evidence="1" id="KW-1133">Transmembrane helix</keyword>
<protein>
    <submittedName>
        <fullName evidence="2">Uncharacterized protein</fullName>
    </submittedName>
</protein>
<sequence length="132" mass="13148">MPKIFALRAVHRQTAASRSTKPPSREQQELVGTVPRFMPLSKPSTSAQAPSFSASIGQLLDDGGVAGGVVGGVTGGVKGGVGGQLPFGGVAGGVFGGAFGGQLLFGGFGGGVAHFALARTKKKRLTARKSVA</sequence>
<evidence type="ECO:0000313" key="3">
    <source>
        <dbReference type="Proteomes" id="UP000623129"/>
    </source>
</evidence>
<keyword evidence="3" id="KW-1185">Reference proteome</keyword>
<gene>
    <name evidence="2" type="ORF">FCM35_KLT00637</name>
</gene>
<keyword evidence="1" id="KW-0812">Transmembrane</keyword>
<proteinExistence type="predicted"/>
<dbReference type="EMBL" id="SWLB01000001">
    <property type="protein sequence ID" value="KAF3341999.1"/>
    <property type="molecule type" value="Genomic_DNA"/>
</dbReference>
<organism evidence="2 3">
    <name type="scientific">Carex littledalei</name>
    <dbReference type="NCBI Taxonomy" id="544730"/>
    <lineage>
        <taxon>Eukaryota</taxon>
        <taxon>Viridiplantae</taxon>
        <taxon>Streptophyta</taxon>
        <taxon>Embryophyta</taxon>
        <taxon>Tracheophyta</taxon>
        <taxon>Spermatophyta</taxon>
        <taxon>Magnoliopsida</taxon>
        <taxon>Liliopsida</taxon>
        <taxon>Poales</taxon>
        <taxon>Cyperaceae</taxon>
        <taxon>Cyperoideae</taxon>
        <taxon>Cariceae</taxon>
        <taxon>Carex</taxon>
        <taxon>Carex subgen. Euthyceras</taxon>
    </lineage>
</organism>
<reference evidence="2" key="1">
    <citation type="submission" date="2020-01" db="EMBL/GenBank/DDBJ databases">
        <title>Genome sequence of Kobresia littledalei, the first chromosome-level genome in the family Cyperaceae.</title>
        <authorList>
            <person name="Qu G."/>
        </authorList>
    </citation>
    <scope>NUCLEOTIDE SEQUENCE</scope>
    <source>
        <strain evidence="2">C.B.Clarke</strain>
        <tissue evidence="2">Leaf</tissue>
    </source>
</reference>
<accession>A0A833W3G4</accession>
<dbReference type="AlphaFoldDB" id="A0A833W3G4"/>
<keyword evidence="1" id="KW-0472">Membrane</keyword>
<dbReference type="OrthoDB" id="695716at2759"/>
<feature type="transmembrane region" description="Helical" evidence="1">
    <location>
        <begin position="94"/>
        <end position="118"/>
    </location>
</feature>
<evidence type="ECO:0000313" key="2">
    <source>
        <dbReference type="EMBL" id="KAF3341999.1"/>
    </source>
</evidence>
<dbReference type="Proteomes" id="UP000623129">
    <property type="component" value="Unassembled WGS sequence"/>
</dbReference>